<keyword evidence="2" id="KW-1185">Reference proteome</keyword>
<dbReference type="PANTHER" id="PTHR22602:SF0">
    <property type="entry name" value="TRANSFERASE CAF17, MITOCHONDRIAL-RELATED"/>
    <property type="match status" value="1"/>
</dbReference>
<accession>A0ABC8TUI6</accession>
<dbReference type="SUPFAM" id="SSF103025">
    <property type="entry name" value="Folate-binding domain"/>
    <property type="match status" value="1"/>
</dbReference>
<gene>
    <name evidence="1" type="ORF">ILEXP_LOCUS42891</name>
</gene>
<dbReference type="PANTHER" id="PTHR22602">
    <property type="entry name" value="TRANSFERASE CAF17, MITOCHONDRIAL-RELATED"/>
    <property type="match status" value="1"/>
</dbReference>
<proteinExistence type="predicted"/>
<comment type="caution">
    <text evidence="1">The sequence shown here is derived from an EMBL/GenBank/DDBJ whole genome shotgun (WGS) entry which is preliminary data.</text>
</comment>
<dbReference type="Gene3D" id="3.30.1360.120">
    <property type="entry name" value="Probable tRNA modification gtpase trme, domain 1"/>
    <property type="match status" value="1"/>
</dbReference>
<dbReference type="Proteomes" id="UP001642360">
    <property type="component" value="Unassembled WGS sequence"/>
</dbReference>
<organism evidence="1 2">
    <name type="scientific">Ilex paraguariensis</name>
    <name type="common">yerba mate</name>
    <dbReference type="NCBI Taxonomy" id="185542"/>
    <lineage>
        <taxon>Eukaryota</taxon>
        <taxon>Viridiplantae</taxon>
        <taxon>Streptophyta</taxon>
        <taxon>Embryophyta</taxon>
        <taxon>Tracheophyta</taxon>
        <taxon>Spermatophyta</taxon>
        <taxon>Magnoliopsida</taxon>
        <taxon>eudicotyledons</taxon>
        <taxon>Gunneridae</taxon>
        <taxon>Pentapetalae</taxon>
        <taxon>asterids</taxon>
        <taxon>campanulids</taxon>
        <taxon>Aquifoliales</taxon>
        <taxon>Aquifoliaceae</taxon>
        <taxon>Ilex</taxon>
    </lineage>
</organism>
<dbReference type="AlphaFoldDB" id="A0ABC8TUI6"/>
<evidence type="ECO:0000313" key="1">
    <source>
        <dbReference type="EMBL" id="CAK9173150.1"/>
    </source>
</evidence>
<reference evidence="1 2" key="1">
    <citation type="submission" date="2024-02" db="EMBL/GenBank/DDBJ databases">
        <authorList>
            <person name="Vignale AGUSTIN F."/>
            <person name="Sosa J E."/>
            <person name="Modenutti C."/>
        </authorList>
    </citation>
    <scope>NUCLEOTIDE SEQUENCE [LARGE SCALE GENOMIC DNA]</scope>
</reference>
<evidence type="ECO:0000313" key="2">
    <source>
        <dbReference type="Proteomes" id="UP001642360"/>
    </source>
</evidence>
<dbReference type="InterPro" id="IPR045179">
    <property type="entry name" value="YgfZ/GcvT"/>
</dbReference>
<name>A0ABC8TUI6_9AQUA</name>
<dbReference type="InterPro" id="IPR027266">
    <property type="entry name" value="TrmE/GcvT-like"/>
</dbReference>
<dbReference type="EMBL" id="CAUOFW020006168">
    <property type="protein sequence ID" value="CAK9173150.1"/>
    <property type="molecule type" value="Genomic_DNA"/>
</dbReference>
<sequence length="183" mass="21033">MRHYKPYLQFSKTIRYNYHRTIHYTARKHPSQQTHLQNVGPMASLLKTRSVIRFKGPDTVKFLQGLLTNDVRRFSEPLGEKSSTLPTPTPNLAAVSVPPMYAALLTPQGRFLCDMFLYRPPRADEKHDSTWSGPGSDQEPGELDLLADVDASVLEELLKTLMKYRLRSMVDIENVSEYFSCWQ</sequence>
<protein>
    <submittedName>
        <fullName evidence="1">Uncharacterized protein</fullName>
    </submittedName>
</protein>